<keyword evidence="1" id="KW-0812">Transmembrane</keyword>
<gene>
    <name evidence="2" type="ORF">M3P05_13265</name>
</gene>
<comment type="caution">
    <text evidence="2">The sequence shown here is derived from an EMBL/GenBank/DDBJ whole genome shotgun (WGS) entry which is preliminary data.</text>
</comment>
<feature type="transmembrane region" description="Helical" evidence="1">
    <location>
        <begin position="42"/>
        <end position="60"/>
    </location>
</feature>
<keyword evidence="1" id="KW-1133">Transmembrane helix</keyword>
<evidence type="ECO:0000256" key="1">
    <source>
        <dbReference type="SAM" id="Phobius"/>
    </source>
</evidence>
<dbReference type="PROSITE" id="PS51257">
    <property type="entry name" value="PROKAR_LIPOPROTEIN"/>
    <property type="match status" value="1"/>
</dbReference>
<protein>
    <submittedName>
        <fullName evidence="2">Uncharacterized protein</fullName>
    </submittedName>
</protein>
<evidence type="ECO:0000313" key="3">
    <source>
        <dbReference type="Proteomes" id="UP001203338"/>
    </source>
</evidence>
<reference evidence="2 3" key="1">
    <citation type="submission" date="2022-05" db="EMBL/GenBank/DDBJ databases">
        <authorList>
            <person name="Park J.-S."/>
        </authorList>
    </citation>
    <scope>NUCLEOTIDE SEQUENCE [LARGE SCALE GENOMIC DNA]</scope>
    <source>
        <strain evidence="2 3">2012CJ34-2</strain>
    </source>
</reference>
<proteinExistence type="predicted"/>
<dbReference type="Proteomes" id="UP001203338">
    <property type="component" value="Unassembled WGS sequence"/>
</dbReference>
<dbReference type="RefSeq" id="WP_249700196.1">
    <property type="nucleotide sequence ID" value="NZ_JAMFLX010000017.1"/>
</dbReference>
<organism evidence="2 3">
    <name type="scientific">Parendozoicomonas callyspongiae</name>
    <dbReference type="NCBI Taxonomy" id="2942213"/>
    <lineage>
        <taxon>Bacteria</taxon>
        <taxon>Pseudomonadati</taxon>
        <taxon>Pseudomonadota</taxon>
        <taxon>Gammaproteobacteria</taxon>
        <taxon>Oceanospirillales</taxon>
        <taxon>Endozoicomonadaceae</taxon>
        <taxon>Parendozoicomonas</taxon>
    </lineage>
</organism>
<keyword evidence="1" id="KW-0472">Membrane</keyword>
<name>A0ABT0PHT0_9GAMM</name>
<dbReference type="EMBL" id="JAMFLX010000017">
    <property type="protein sequence ID" value="MCL6270893.1"/>
    <property type="molecule type" value="Genomic_DNA"/>
</dbReference>
<accession>A0ABT0PHT0</accession>
<sequence>MRRKAIWLLVFLLACSLLFGIPALLLMSWSWRIGEMDQWGDLARFVLMILLPVVPLVFWYSRQ</sequence>
<keyword evidence="3" id="KW-1185">Reference proteome</keyword>
<feature type="transmembrane region" description="Helical" evidence="1">
    <location>
        <begin position="7"/>
        <end position="30"/>
    </location>
</feature>
<evidence type="ECO:0000313" key="2">
    <source>
        <dbReference type="EMBL" id="MCL6270893.1"/>
    </source>
</evidence>